<feature type="domain" description="MacB-like periplasmic core" evidence="9">
    <location>
        <begin position="18"/>
        <end position="237"/>
    </location>
</feature>
<reference evidence="11" key="1">
    <citation type="journal article" date="2019" name="Int. J. Syst. Evol. Microbiol.">
        <title>The Global Catalogue of Microorganisms (GCM) 10K type strain sequencing project: providing services to taxonomists for standard genome sequencing and annotation.</title>
        <authorList>
            <consortium name="The Broad Institute Genomics Platform"/>
            <consortium name="The Broad Institute Genome Sequencing Center for Infectious Disease"/>
            <person name="Wu L."/>
            <person name="Ma J."/>
        </authorList>
    </citation>
    <scope>NUCLEOTIDE SEQUENCE [LARGE SCALE GENOMIC DNA]</scope>
    <source>
        <strain evidence="11">CECT 8288</strain>
    </source>
</reference>
<protein>
    <submittedName>
        <fullName evidence="10">ABC transporter permease</fullName>
    </submittedName>
</protein>
<accession>A0ABV7WWU2</accession>
<evidence type="ECO:0000256" key="1">
    <source>
        <dbReference type="ARBA" id="ARBA00004651"/>
    </source>
</evidence>
<keyword evidence="4 7" id="KW-1133">Transmembrane helix</keyword>
<evidence type="ECO:0000256" key="4">
    <source>
        <dbReference type="ARBA" id="ARBA00022989"/>
    </source>
</evidence>
<keyword evidence="5 7" id="KW-0472">Membrane</keyword>
<keyword evidence="3 7" id="KW-0812">Transmembrane</keyword>
<dbReference type="InterPro" id="IPR050250">
    <property type="entry name" value="Macrolide_Exporter_MacB"/>
</dbReference>
<dbReference type="PANTHER" id="PTHR30572">
    <property type="entry name" value="MEMBRANE COMPONENT OF TRANSPORTER-RELATED"/>
    <property type="match status" value="1"/>
</dbReference>
<evidence type="ECO:0000256" key="6">
    <source>
        <dbReference type="ARBA" id="ARBA00038076"/>
    </source>
</evidence>
<evidence type="ECO:0000259" key="8">
    <source>
        <dbReference type="Pfam" id="PF02687"/>
    </source>
</evidence>
<dbReference type="PANTHER" id="PTHR30572:SF4">
    <property type="entry name" value="ABC TRANSPORTER PERMEASE YTRF"/>
    <property type="match status" value="1"/>
</dbReference>
<dbReference type="Pfam" id="PF02687">
    <property type="entry name" value="FtsX"/>
    <property type="match status" value="1"/>
</dbReference>
<comment type="subcellular location">
    <subcellularLocation>
        <location evidence="1">Cell membrane</location>
        <topology evidence="1">Multi-pass membrane protein</topology>
    </subcellularLocation>
</comment>
<evidence type="ECO:0000256" key="7">
    <source>
        <dbReference type="SAM" id="Phobius"/>
    </source>
</evidence>
<name>A0ABV7WWU2_9GAMM</name>
<feature type="transmembrane region" description="Helical" evidence="7">
    <location>
        <begin position="317"/>
        <end position="339"/>
    </location>
</feature>
<evidence type="ECO:0000313" key="11">
    <source>
        <dbReference type="Proteomes" id="UP001595710"/>
    </source>
</evidence>
<evidence type="ECO:0000256" key="5">
    <source>
        <dbReference type="ARBA" id="ARBA00023136"/>
    </source>
</evidence>
<dbReference type="EMBL" id="JBHRYN010000012">
    <property type="protein sequence ID" value="MFC3702340.1"/>
    <property type="molecule type" value="Genomic_DNA"/>
</dbReference>
<dbReference type="InterPro" id="IPR003838">
    <property type="entry name" value="ABC3_permease_C"/>
</dbReference>
<gene>
    <name evidence="10" type="ORF">ACFOND_11875</name>
</gene>
<dbReference type="RefSeq" id="WP_290281349.1">
    <property type="nucleotide sequence ID" value="NZ_JAUFQI010000001.1"/>
</dbReference>
<comment type="similarity">
    <text evidence="6">Belongs to the ABC-4 integral membrane protein family.</text>
</comment>
<keyword evidence="2" id="KW-1003">Cell membrane</keyword>
<feature type="transmembrane region" description="Helical" evidence="7">
    <location>
        <begin position="276"/>
        <end position="297"/>
    </location>
</feature>
<feature type="transmembrane region" description="Helical" evidence="7">
    <location>
        <begin position="371"/>
        <end position="394"/>
    </location>
</feature>
<dbReference type="InterPro" id="IPR025857">
    <property type="entry name" value="MacB_PCD"/>
</dbReference>
<proteinExistence type="inferred from homology"/>
<evidence type="ECO:0000259" key="9">
    <source>
        <dbReference type="Pfam" id="PF12704"/>
    </source>
</evidence>
<feature type="domain" description="ABC3 transporter permease C-terminal" evidence="8">
    <location>
        <begin position="277"/>
        <end position="402"/>
    </location>
</feature>
<comment type="caution">
    <text evidence="10">The sequence shown here is derived from an EMBL/GenBank/DDBJ whole genome shotgun (WGS) entry which is preliminary data.</text>
</comment>
<evidence type="ECO:0000256" key="3">
    <source>
        <dbReference type="ARBA" id="ARBA00022692"/>
    </source>
</evidence>
<dbReference type="Proteomes" id="UP001595710">
    <property type="component" value="Unassembled WGS sequence"/>
</dbReference>
<keyword evidence="11" id="KW-1185">Reference proteome</keyword>
<dbReference type="Pfam" id="PF12704">
    <property type="entry name" value="MacB_PCD"/>
    <property type="match status" value="1"/>
</dbReference>
<evidence type="ECO:0000313" key="10">
    <source>
        <dbReference type="EMBL" id="MFC3702340.1"/>
    </source>
</evidence>
<sequence length="411" mass="45067">MLMFKLAFRNILRNKRRTILTMLSMFGGYTLLVLSISVQSGSYDQVIDFFTQDSTGHAQVISPGYLEKPTLYKTVPATEEFYLQIKSLNRVTHAVPRIVSGALAYGETKSFPVQVVGVDAVKERDMSFLEDKVKQGHYFTDLPTEDGLYDAMIGAAVARQLSLAVGDELILISQASDGSLANDIYNVGAIIGDQKGAEARTVYLPIVAAQSFYVMESQAHYWAVLSDDVGYSDKLAADLNSWLQESDYSNLQSKSWKLVAKDFYAAMTADIEGGYISYYIIVLLIGIGVLNTVLMSVLERTGEFGVLKAIGTSPKRLFSLIVLETLMLAVLSCLFGFLVSLPINYFLAHVGISLPDPVEFSGVTMSHMQGLWNVSVFAEPALIIISAAALISLFPARRAARIVPVEAMRSL</sequence>
<evidence type="ECO:0000256" key="2">
    <source>
        <dbReference type="ARBA" id="ARBA00022475"/>
    </source>
</evidence>
<organism evidence="10 11">
    <name type="scientific">Reinekea marina</name>
    <dbReference type="NCBI Taxonomy" id="1310421"/>
    <lineage>
        <taxon>Bacteria</taxon>
        <taxon>Pseudomonadati</taxon>
        <taxon>Pseudomonadota</taxon>
        <taxon>Gammaproteobacteria</taxon>
        <taxon>Oceanospirillales</taxon>
        <taxon>Saccharospirillaceae</taxon>
        <taxon>Reinekea</taxon>
    </lineage>
</organism>